<protein>
    <recommendedName>
        <fullName evidence="4">Transposase</fullName>
    </recommendedName>
</protein>
<name>A0A9J5ZZU8_SOLCO</name>
<dbReference type="OrthoDB" id="1305152at2759"/>
<dbReference type="EMBL" id="JACXVP010000003">
    <property type="protein sequence ID" value="KAG5617579.1"/>
    <property type="molecule type" value="Genomic_DNA"/>
</dbReference>
<sequence>MSFCSYYLKCATENCSWVFKSSCLNNSKLFKVRKFYNTHSCPLKDWIQSKRQSTSGVLEAMLVEKYVDLKTVYTPTDIQEDMLRIHALDASIRGWEYCRPIVVMDGTHLKSTYEGTMLIASTLDPGDTYAIPIEPLLCESTWDVPSHVLEEVILPPITRKQPKAGPPKMIAGIHQEGGEEEESNL</sequence>
<reference evidence="2 3" key="1">
    <citation type="submission" date="2020-09" db="EMBL/GenBank/DDBJ databases">
        <title>De no assembly of potato wild relative species, Solanum commersonii.</title>
        <authorList>
            <person name="Cho K."/>
        </authorList>
    </citation>
    <scope>NUCLEOTIDE SEQUENCE [LARGE SCALE GENOMIC DNA]</scope>
    <source>
        <strain evidence="2">LZ3.2</strain>
        <tissue evidence="2">Leaf</tissue>
    </source>
</reference>
<proteinExistence type="predicted"/>
<evidence type="ECO:0000313" key="3">
    <source>
        <dbReference type="Proteomes" id="UP000824120"/>
    </source>
</evidence>
<evidence type="ECO:0000256" key="1">
    <source>
        <dbReference type="SAM" id="MobiDB-lite"/>
    </source>
</evidence>
<accession>A0A9J5ZZU8</accession>
<comment type="caution">
    <text evidence="2">The sequence shown here is derived from an EMBL/GenBank/DDBJ whole genome shotgun (WGS) entry which is preliminary data.</text>
</comment>
<organism evidence="2 3">
    <name type="scientific">Solanum commersonii</name>
    <name type="common">Commerson's wild potato</name>
    <name type="synonym">Commerson's nightshade</name>
    <dbReference type="NCBI Taxonomy" id="4109"/>
    <lineage>
        <taxon>Eukaryota</taxon>
        <taxon>Viridiplantae</taxon>
        <taxon>Streptophyta</taxon>
        <taxon>Embryophyta</taxon>
        <taxon>Tracheophyta</taxon>
        <taxon>Spermatophyta</taxon>
        <taxon>Magnoliopsida</taxon>
        <taxon>eudicotyledons</taxon>
        <taxon>Gunneridae</taxon>
        <taxon>Pentapetalae</taxon>
        <taxon>asterids</taxon>
        <taxon>lamiids</taxon>
        <taxon>Solanales</taxon>
        <taxon>Solanaceae</taxon>
        <taxon>Solanoideae</taxon>
        <taxon>Solaneae</taxon>
        <taxon>Solanum</taxon>
    </lineage>
</organism>
<feature type="region of interest" description="Disordered" evidence="1">
    <location>
        <begin position="161"/>
        <end position="185"/>
    </location>
</feature>
<dbReference type="Proteomes" id="UP000824120">
    <property type="component" value="Chromosome 3"/>
</dbReference>
<keyword evidence="3" id="KW-1185">Reference proteome</keyword>
<evidence type="ECO:0000313" key="2">
    <source>
        <dbReference type="EMBL" id="KAG5617579.1"/>
    </source>
</evidence>
<dbReference type="AlphaFoldDB" id="A0A9J5ZZU8"/>
<gene>
    <name evidence="2" type="ORF">H5410_017403</name>
</gene>
<evidence type="ECO:0008006" key="4">
    <source>
        <dbReference type="Google" id="ProtNLM"/>
    </source>
</evidence>